<dbReference type="AlphaFoldDB" id="A0A9N9JII8"/>
<name>A0A9N9JII8_9GLOM</name>
<dbReference type="FunFam" id="3.50.50.60:FF:000023">
    <property type="entry name" value="Dimethylaniline monooxygenase [N-oxide-forming]"/>
    <property type="match status" value="1"/>
</dbReference>
<keyword evidence="8" id="KW-1185">Reference proteome</keyword>
<dbReference type="Proteomes" id="UP000789396">
    <property type="component" value="Unassembled WGS sequence"/>
</dbReference>
<reference evidence="7" key="1">
    <citation type="submission" date="2021-06" db="EMBL/GenBank/DDBJ databases">
        <authorList>
            <person name="Kallberg Y."/>
            <person name="Tangrot J."/>
            <person name="Rosling A."/>
        </authorList>
    </citation>
    <scope>NUCLEOTIDE SEQUENCE</scope>
    <source>
        <strain evidence="7">IN212</strain>
    </source>
</reference>
<keyword evidence="5" id="KW-0521">NADP</keyword>
<evidence type="ECO:0000256" key="1">
    <source>
        <dbReference type="ARBA" id="ARBA00001974"/>
    </source>
</evidence>
<proteinExistence type="inferred from homology"/>
<dbReference type="InterPro" id="IPR020946">
    <property type="entry name" value="Flavin_mOase-like"/>
</dbReference>
<sequence>TLIVKPNIAQLNKDGYIEFIDRTKIENIDIVIYATKYQIEFLFLDKDIDLNT</sequence>
<evidence type="ECO:0000256" key="5">
    <source>
        <dbReference type="ARBA" id="ARBA00022857"/>
    </source>
</evidence>
<evidence type="ECO:0000256" key="2">
    <source>
        <dbReference type="ARBA" id="ARBA00009183"/>
    </source>
</evidence>
<dbReference type="GO" id="GO:0004499">
    <property type="term" value="F:N,N-dimethylaniline monooxygenase activity"/>
    <property type="evidence" value="ECO:0007669"/>
    <property type="project" value="InterPro"/>
</dbReference>
<dbReference type="GO" id="GO:0050661">
    <property type="term" value="F:NADP binding"/>
    <property type="evidence" value="ECO:0007669"/>
    <property type="project" value="InterPro"/>
</dbReference>
<evidence type="ECO:0000256" key="3">
    <source>
        <dbReference type="ARBA" id="ARBA00022630"/>
    </source>
</evidence>
<evidence type="ECO:0000256" key="6">
    <source>
        <dbReference type="ARBA" id="ARBA00023002"/>
    </source>
</evidence>
<dbReference type="Pfam" id="PF00743">
    <property type="entry name" value="FMO-like"/>
    <property type="match status" value="1"/>
</dbReference>
<evidence type="ECO:0000313" key="7">
    <source>
        <dbReference type="EMBL" id="CAG8784254.1"/>
    </source>
</evidence>
<dbReference type="GO" id="GO:0050660">
    <property type="term" value="F:flavin adenine dinucleotide binding"/>
    <property type="evidence" value="ECO:0007669"/>
    <property type="project" value="InterPro"/>
</dbReference>
<comment type="similarity">
    <text evidence="2">Belongs to the FMO family.</text>
</comment>
<keyword evidence="6" id="KW-0560">Oxidoreductase</keyword>
<accession>A0A9N9JII8</accession>
<feature type="non-terminal residue" evidence="7">
    <location>
        <position position="1"/>
    </location>
</feature>
<organism evidence="7 8">
    <name type="scientific">Racocetra fulgida</name>
    <dbReference type="NCBI Taxonomy" id="60492"/>
    <lineage>
        <taxon>Eukaryota</taxon>
        <taxon>Fungi</taxon>
        <taxon>Fungi incertae sedis</taxon>
        <taxon>Mucoromycota</taxon>
        <taxon>Glomeromycotina</taxon>
        <taxon>Glomeromycetes</taxon>
        <taxon>Diversisporales</taxon>
        <taxon>Gigasporaceae</taxon>
        <taxon>Racocetra</taxon>
    </lineage>
</organism>
<comment type="caution">
    <text evidence="7">The sequence shown here is derived from an EMBL/GenBank/DDBJ whole genome shotgun (WGS) entry which is preliminary data.</text>
</comment>
<dbReference type="OrthoDB" id="66881at2759"/>
<evidence type="ECO:0000256" key="4">
    <source>
        <dbReference type="ARBA" id="ARBA00022827"/>
    </source>
</evidence>
<keyword evidence="3" id="KW-0285">Flavoprotein</keyword>
<gene>
    <name evidence="7" type="ORF">RFULGI_LOCUS16093</name>
</gene>
<protein>
    <submittedName>
        <fullName evidence="7">7692_t:CDS:1</fullName>
    </submittedName>
</protein>
<keyword evidence="4" id="KW-0274">FAD</keyword>
<evidence type="ECO:0000313" key="8">
    <source>
        <dbReference type="Proteomes" id="UP000789396"/>
    </source>
</evidence>
<comment type="cofactor">
    <cofactor evidence="1">
        <name>FAD</name>
        <dbReference type="ChEBI" id="CHEBI:57692"/>
    </cofactor>
</comment>
<dbReference type="EMBL" id="CAJVPZ010055254">
    <property type="protein sequence ID" value="CAG8784254.1"/>
    <property type="molecule type" value="Genomic_DNA"/>
</dbReference>